<dbReference type="EMBL" id="RRYP01016940">
    <property type="protein sequence ID" value="TNV74485.1"/>
    <property type="molecule type" value="Genomic_DNA"/>
</dbReference>
<dbReference type="Pfam" id="PF00266">
    <property type="entry name" value="Aminotran_5"/>
    <property type="match status" value="1"/>
</dbReference>
<keyword evidence="1" id="KW-0662">Pyridine nucleotide biosynthesis</keyword>
<organism evidence="5 6">
    <name type="scientific">Halteria grandinella</name>
    <dbReference type="NCBI Taxonomy" id="5974"/>
    <lineage>
        <taxon>Eukaryota</taxon>
        <taxon>Sar</taxon>
        <taxon>Alveolata</taxon>
        <taxon>Ciliophora</taxon>
        <taxon>Intramacronucleata</taxon>
        <taxon>Spirotrichea</taxon>
        <taxon>Stichotrichia</taxon>
        <taxon>Sporadotrichida</taxon>
        <taxon>Halteriidae</taxon>
        <taxon>Halteria</taxon>
    </lineage>
</organism>
<dbReference type="SUPFAM" id="SSF53383">
    <property type="entry name" value="PLP-dependent transferases"/>
    <property type="match status" value="1"/>
</dbReference>
<dbReference type="AlphaFoldDB" id="A0A8J8NHQ7"/>
<dbReference type="InterPro" id="IPR015424">
    <property type="entry name" value="PyrdxlP-dep_Trfase"/>
</dbReference>
<dbReference type="Proteomes" id="UP000785679">
    <property type="component" value="Unassembled WGS sequence"/>
</dbReference>
<dbReference type="GO" id="GO:0030170">
    <property type="term" value="F:pyridoxal phosphate binding"/>
    <property type="evidence" value="ECO:0007669"/>
    <property type="project" value="InterPro"/>
</dbReference>
<proteinExistence type="predicted"/>
<evidence type="ECO:0000313" key="5">
    <source>
        <dbReference type="EMBL" id="TNV74485.1"/>
    </source>
</evidence>
<dbReference type="PANTHER" id="PTHR14084">
    <property type="entry name" value="KYNURENINASE"/>
    <property type="match status" value="1"/>
</dbReference>
<reference evidence="5" key="1">
    <citation type="submission" date="2019-06" db="EMBL/GenBank/DDBJ databases">
        <authorList>
            <person name="Zheng W."/>
        </authorList>
    </citation>
    <scope>NUCLEOTIDE SEQUENCE</scope>
    <source>
        <strain evidence="5">QDHG01</strain>
    </source>
</reference>
<gene>
    <name evidence="5" type="ORF">FGO68_gene3059</name>
</gene>
<evidence type="ECO:0000313" key="6">
    <source>
        <dbReference type="Proteomes" id="UP000785679"/>
    </source>
</evidence>
<dbReference type="Gene3D" id="3.40.640.10">
    <property type="entry name" value="Type I PLP-dependent aspartate aminotransferase-like (Major domain)"/>
    <property type="match status" value="1"/>
</dbReference>
<dbReference type="InterPro" id="IPR000192">
    <property type="entry name" value="Aminotrans_V_dom"/>
</dbReference>
<name>A0A8J8NHQ7_HALGN</name>
<accession>A0A8J8NHQ7</accession>
<dbReference type="InterPro" id="IPR010111">
    <property type="entry name" value="Kynureninase"/>
</dbReference>
<dbReference type="InterPro" id="IPR015421">
    <property type="entry name" value="PyrdxlP-dep_Trfase_major"/>
</dbReference>
<keyword evidence="2" id="KW-0378">Hydrolase</keyword>
<dbReference type="GO" id="GO:0043420">
    <property type="term" value="P:anthranilate metabolic process"/>
    <property type="evidence" value="ECO:0007669"/>
    <property type="project" value="TreeGrafter"/>
</dbReference>
<dbReference type="Gene3D" id="3.90.1150.10">
    <property type="entry name" value="Aspartate Aminotransferase, domain 1"/>
    <property type="match status" value="1"/>
</dbReference>
<sequence>MEQTFEPSYRYALQLHNTKDTLKPYKEAFYLPQGHLYFSAHQLGPLSQRVKHSTLERLDQWEKHTNAGWRLFQWLETEDLVADKLAKILHVNKQDVGFSPTLTVGMHILLSTFYKPQKGRKYIVMLKSEFNSDVIAAESWVEQHGMEPGCLIMVETSDKDPQVAINNILSVIESHKEEISIISMSLVSSHFCHYYDVQRLIEPCKRHDIKIILDFAHSLGSVPINLTELQIDAAVMSTSKFLNSGPGSYGGLYLNPKYRELQSGMRGWFGQDRAILTTQQPGFKPSAESLKRFQISGFDPIKLGQIDASLSYFVEAGIDNVTEKNQGLTRYLMSLLQTLPQVEILNLHSKYCGHVAIRVQGLQQGVTSKQFQQILYDQEKVYCDYAGRYDLIRFGFGALYTSYLDVYALFEKIQKVISQNLHSNPSPKL</sequence>
<feature type="domain" description="Aminotransferase class V" evidence="4">
    <location>
        <begin position="83"/>
        <end position="363"/>
    </location>
</feature>
<keyword evidence="6" id="KW-1185">Reference proteome</keyword>
<dbReference type="GO" id="GO:0019441">
    <property type="term" value="P:L-tryptophan catabolic process to kynurenine"/>
    <property type="evidence" value="ECO:0007669"/>
    <property type="project" value="TreeGrafter"/>
</dbReference>
<dbReference type="OrthoDB" id="5978656at2759"/>
<evidence type="ECO:0000256" key="2">
    <source>
        <dbReference type="ARBA" id="ARBA00022801"/>
    </source>
</evidence>
<comment type="caution">
    <text evidence="5">The sequence shown here is derived from an EMBL/GenBank/DDBJ whole genome shotgun (WGS) entry which is preliminary data.</text>
</comment>
<dbReference type="GO" id="GO:0005737">
    <property type="term" value="C:cytoplasm"/>
    <property type="evidence" value="ECO:0007669"/>
    <property type="project" value="InterPro"/>
</dbReference>
<dbReference type="GO" id="GO:0030429">
    <property type="term" value="F:kynureninase activity"/>
    <property type="evidence" value="ECO:0007669"/>
    <property type="project" value="InterPro"/>
</dbReference>
<evidence type="ECO:0000256" key="3">
    <source>
        <dbReference type="ARBA" id="ARBA00022898"/>
    </source>
</evidence>
<protein>
    <recommendedName>
        <fullName evidence="4">Aminotransferase class V domain-containing protein</fullName>
    </recommendedName>
</protein>
<evidence type="ECO:0000256" key="1">
    <source>
        <dbReference type="ARBA" id="ARBA00022642"/>
    </source>
</evidence>
<dbReference type="InterPro" id="IPR015422">
    <property type="entry name" value="PyrdxlP-dep_Trfase_small"/>
</dbReference>
<evidence type="ECO:0000259" key="4">
    <source>
        <dbReference type="Pfam" id="PF00266"/>
    </source>
</evidence>
<keyword evidence="3" id="KW-0663">Pyridoxal phosphate</keyword>
<dbReference type="GO" id="GO:0009435">
    <property type="term" value="P:NAD+ biosynthetic process"/>
    <property type="evidence" value="ECO:0007669"/>
    <property type="project" value="InterPro"/>
</dbReference>
<dbReference type="PANTHER" id="PTHR14084:SF0">
    <property type="entry name" value="KYNURENINASE"/>
    <property type="match status" value="1"/>
</dbReference>